<protein>
    <submittedName>
        <fullName evidence="4">Pyrroloquinoline quinone biosynthesis protein</fullName>
    </submittedName>
</protein>
<dbReference type="PANTHER" id="PTHR40279:SF3">
    <property type="entry name" value="4-AMINOBENZOATE SYNTHASE"/>
    <property type="match status" value="1"/>
</dbReference>
<dbReference type="PaxDb" id="67767-A0A0J7KKG1"/>
<dbReference type="AlphaFoldDB" id="A0A0J7KKG1"/>
<keyword evidence="5" id="KW-1185">Reference proteome</keyword>
<organism evidence="4 5">
    <name type="scientific">Lasius niger</name>
    <name type="common">Black garden ant</name>
    <dbReference type="NCBI Taxonomy" id="67767"/>
    <lineage>
        <taxon>Eukaryota</taxon>
        <taxon>Metazoa</taxon>
        <taxon>Ecdysozoa</taxon>
        <taxon>Arthropoda</taxon>
        <taxon>Hexapoda</taxon>
        <taxon>Insecta</taxon>
        <taxon>Pterygota</taxon>
        <taxon>Neoptera</taxon>
        <taxon>Endopterygota</taxon>
        <taxon>Hymenoptera</taxon>
        <taxon>Apocrita</taxon>
        <taxon>Aculeata</taxon>
        <taxon>Formicoidea</taxon>
        <taxon>Formicidae</taxon>
        <taxon>Formicinae</taxon>
        <taxon>Lasius</taxon>
        <taxon>Lasius</taxon>
    </lineage>
</organism>
<sequence length="267" mass="30380">MSNAASLAQNNPQLLADIVEGLPLTVQLPPDQLEEALRAIGAARYHRNHPYHARMYQGKLDLPQLQAWALNRYYYQVMIPIKDSYTMARLPTSELRREWIRRITDHDGTDEKGGGIERWLKLTDGLGLDRDYVISTRGILPATRFSVEAYVHYVQERSLLATIAASLTELFSPAIIPERMSGMLQHYDFISDHTLAYFKPRLTQAPQDSAFALAYVKEHAKTAEQQEDVLAALRFKCDVLWTLLDALEYAYGLDVPHIPPGAFRPKK</sequence>
<proteinExistence type="inferred from homology"/>
<dbReference type="InterPro" id="IPR011845">
    <property type="entry name" value="PqqC"/>
</dbReference>
<dbReference type="SUPFAM" id="SSF48613">
    <property type="entry name" value="Heme oxygenase-like"/>
    <property type="match status" value="1"/>
</dbReference>
<evidence type="ECO:0000259" key="3">
    <source>
        <dbReference type="Pfam" id="PF03070"/>
    </source>
</evidence>
<comment type="caution">
    <text evidence="4">The sequence shown here is derived from an EMBL/GenBank/DDBJ whole genome shotgun (WGS) entry which is preliminary data.</text>
</comment>
<dbReference type="EMBL" id="LBMM01006243">
    <property type="protein sequence ID" value="KMQ90777.1"/>
    <property type="molecule type" value="Genomic_DNA"/>
</dbReference>
<dbReference type="InterPro" id="IPR016084">
    <property type="entry name" value="Haem_Oase-like_multi-hlx"/>
</dbReference>
<dbReference type="Pfam" id="PF03070">
    <property type="entry name" value="TENA_THI-4"/>
    <property type="match status" value="1"/>
</dbReference>
<evidence type="ECO:0000256" key="1">
    <source>
        <dbReference type="ARBA" id="ARBA00022905"/>
    </source>
</evidence>
<keyword evidence="2" id="KW-0560">Oxidoreductase</keyword>
<dbReference type="Gene3D" id="1.20.910.10">
    <property type="entry name" value="Heme oxygenase-like"/>
    <property type="match status" value="1"/>
</dbReference>
<dbReference type="NCBIfam" id="TIGR02111">
    <property type="entry name" value="PQQ_syn_pqqC"/>
    <property type="match status" value="1"/>
</dbReference>
<accession>A0A0J7KKG1</accession>
<gene>
    <name evidence="4" type="ORF">RF55_9432</name>
</gene>
<dbReference type="InterPro" id="IPR039068">
    <property type="entry name" value="PqqC-like"/>
</dbReference>
<reference evidence="4 5" key="1">
    <citation type="submission" date="2015-04" db="EMBL/GenBank/DDBJ databases">
        <title>Lasius niger genome sequencing.</title>
        <authorList>
            <person name="Konorov E.A."/>
            <person name="Nikitin M.A."/>
            <person name="Kirill M.V."/>
            <person name="Chang P."/>
        </authorList>
    </citation>
    <scope>NUCLEOTIDE SEQUENCE [LARGE SCALE GENOMIC DNA]</scope>
    <source>
        <tissue evidence="4">Whole</tissue>
    </source>
</reference>
<evidence type="ECO:0000313" key="5">
    <source>
        <dbReference type="Proteomes" id="UP000036403"/>
    </source>
</evidence>
<dbReference type="HAMAP" id="MF_00654">
    <property type="entry name" value="PQQ_syn_PqqC"/>
    <property type="match status" value="1"/>
</dbReference>
<dbReference type="PANTHER" id="PTHR40279">
    <property type="entry name" value="PQQC-LIKE PROTEIN"/>
    <property type="match status" value="1"/>
</dbReference>
<evidence type="ECO:0000313" key="4">
    <source>
        <dbReference type="EMBL" id="KMQ90777.1"/>
    </source>
</evidence>
<feature type="domain" description="Thiaminase-2/PQQC" evidence="3">
    <location>
        <begin position="36"/>
        <end position="245"/>
    </location>
</feature>
<name>A0A0J7KKG1_LASNI</name>
<dbReference type="Proteomes" id="UP000036403">
    <property type="component" value="Unassembled WGS sequence"/>
</dbReference>
<dbReference type="InterPro" id="IPR004305">
    <property type="entry name" value="Thiaminase-2/PQQC"/>
</dbReference>
<dbReference type="STRING" id="67767.A0A0J7KKG1"/>
<dbReference type="GO" id="GO:0006772">
    <property type="term" value="P:thiamine metabolic process"/>
    <property type="evidence" value="ECO:0007669"/>
    <property type="project" value="UniProtKB-ARBA"/>
</dbReference>
<evidence type="ECO:0000256" key="2">
    <source>
        <dbReference type="ARBA" id="ARBA00023002"/>
    </source>
</evidence>
<keyword evidence="1" id="KW-0884">PQQ biosynthesis</keyword>
<dbReference type="GO" id="GO:0016491">
    <property type="term" value="F:oxidoreductase activity"/>
    <property type="evidence" value="ECO:0007669"/>
    <property type="project" value="UniProtKB-KW"/>
</dbReference>
<dbReference type="OrthoDB" id="10049389at2759"/>